<dbReference type="EMBL" id="CAXKWB010002249">
    <property type="protein sequence ID" value="CAL4066451.1"/>
    <property type="molecule type" value="Genomic_DNA"/>
</dbReference>
<sequence>TSRSTSMCSWSACDSLGFTDTAAMSKTTNVTGYIELWAASQSSHVPSCRALVGSLASFDTSNLVNNEGPWPAGYEKACSPPSVADYTTMAGHLYYTQNK</sequence>
<feature type="non-terminal residue" evidence="1">
    <location>
        <position position="1"/>
    </location>
</feature>
<comment type="caution">
    <text evidence="1">The sequence shown here is derived from an EMBL/GenBank/DDBJ whole genome shotgun (WGS) entry which is preliminary data.</text>
</comment>
<gene>
    <name evidence="1" type="ORF">MNOR_LOCUS5698</name>
</gene>
<feature type="non-terminal residue" evidence="1">
    <location>
        <position position="99"/>
    </location>
</feature>
<evidence type="ECO:0000313" key="1">
    <source>
        <dbReference type="EMBL" id="CAL4066451.1"/>
    </source>
</evidence>
<dbReference type="AlphaFoldDB" id="A0AAV2Q134"/>
<protein>
    <submittedName>
        <fullName evidence="1">Uncharacterized protein</fullName>
    </submittedName>
</protein>
<organism evidence="1 2">
    <name type="scientific">Meganyctiphanes norvegica</name>
    <name type="common">Northern krill</name>
    <name type="synonym">Thysanopoda norvegica</name>
    <dbReference type="NCBI Taxonomy" id="48144"/>
    <lineage>
        <taxon>Eukaryota</taxon>
        <taxon>Metazoa</taxon>
        <taxon>Ecdysozoa</taxon>
        <taxon>Arthropoda</taxon>
        <taxon>Crustacea</taxon>
        <taxon>Multicrustacea</taxon>
        <taxon>Malacostraca</taxon>
        <taxon>Eumalacostraca</taxon>
        <taxon>Eucarida</taxon>
        <taxon>Euphausiacea</taxon>
        <taxon>Euphausiidae</taxon>
        <taxon>Meganyctiphanes</taxon>
    </lineage>
</organism>
<name>A0AAV2Q134_MEGNR</name>
<accession>A0AAV2Q134</accession>
<dbReference type="Proteomes" id="UP001497623">
    <property type="component" value="Unassembled WGS sequence"/>
</dbReference>
<reference evidence="1 2" key="1">
    <citation type="submission" date="2024-05" db="EMBL/GenBank/DDBJ databases">
        <authorList>
            <person name="Wallberg A."/>
        </authorList>
    </citation>
    <scope>NUCLEOTIDE SEQUENCE [LARGE SCALE GENOMIC DNA]</scope>
</reference>
<evidence type="ECO:0000313" key="2">
    <source>
        <dbReference type="Proteomes" id="UP001497623"/>
    </source>
</evidence>
<keyword evidence="2" id="KW-1185">Reference proteome</keyword>
<proteinExistence type="predicted"/>